<accession>A0A0W8FCI3</accession>
<evidence type="ECO:0000256" key="1">
    <source>
        <dbReference type="ARBA" id="ARBA00006420"/>
    </source>
</evidence>
<dbReference type="GO" id="GO:0051536">
    <property type="term" value="F:iron-sulfur cluster binding"/>
    <property type="evidence" value="ECO:0007669"/>
    <property type="project" value="InterPro"/>
</dbReference>
<gene>
    <name evidence="3" type="ORF">ASZ90_011790</name>
</gene>
<dbReference type="AlphaFoldDB" id="A0A0W8FCI3"/>
<proteinExistence type="inferred from homology"/>
<organism evidence="3">
    <name type="scientific">hydrocarbon metagenome</name>
    <dbReference type="NCBI Taxonomy" id="938273"/>
    <lineage>
        <taxon>unclassified sequences</taxon>
        <taxon>metagenomes</taxon>
        <taxon>ecological metagenomes</taxon>
    </lineage>
</organism>
<protein>
    <submittedName>
        <fullName evidence="3">Nifu-like domain protein</fullName>
    </submittedName>
</protein>
<dbReference type="GO" id="GO:0005506">
    <property type="term" value="F:iron ion binding"/>
    <property type="evidence" value="ECO:0007669"/>
    <property type="project" value="InterPro"/>
</dbReference>
<dbReference type="InterPro" id="IPR034904">
    <property type="entry name" value="FSCA_dom_sf"/>
</dbReference>
<feature type="domain" description="NIF system FeS cluster assembly NifU C-terminal" evidence="2">
    <location>
        <begin position="8"/>
        <end position="73"/>
    </location>
</feature>
<dbReference type="InterPro" id="IPR001075">
    <property type="entry name" value="NIF_FeS_clus_asmbl_NifU_C"/>
</dbReference>
<dbReference type="Gene3D" id="3.30.300.130">
    <property type="entry name" value="Fe-S cluster assembly (FSCA)"/>
    <property type="match status" value="1"/>
</dbReference>
<comment type="caution">
    <text evidence="3">The sequence shown here is derived from an EMBL/GenBank/DDBJ whole genome shotgun (WGS) entry which is preliminary data.</text>
</comment>
<dbReference type="GO" id="GO:0016226">
    <property type="term" value="P:iron-sulfur cluster assembly"/>
    <property type="evidence" value="ECO:0007669"/>
    <property type="project" value="InterPro"/>
</dbReference>
<evidence type="ECO:0000259" key="2">
    <source>
        <dbReference type="Pfam" id="PF01106"/>
    </source>
</evidence>
<dbReference type="Pfam" id="PF01106">
    <property type="entry name" value="NifU"/>
    <property type="match status" value="1"/>
</dbReference>
<comment type="similarity">
    <text evidence="1">Belongs to the NifU family.</text>
</comment>
<dbReference type="PANTHER" id="PTHR11178">
    <property type="entry name" value="IRON-SULFUR CLUSTER SCAFFOLD PROTEIN NFU-RELATED"/>
    <property type="match status" value="1"/>
</dbReference>
<evidence type="ECO:0000313" key="3">
    <source>
        <dbReference type="EMBL" id="KUG18554.1"/>
    </source>
</evidence>
<dbReference type="PANTHER" id="PTHR11178:SF1">
    <property type="entry name" value="NFU1 IRON-SULFUR CLUSTER SCAFFOLD HOMOLOG, MITOCHONDRIAL"/>
    <property type="match status" value="1"/>
</dbReference>
<dbReference type="SUPFAM" id="SSF117916">
    <property type="entry name" value="Fe-S cluster assembly (FSCA) domain-like"/>
    <property type="match status" value="1"/>
</dbReference>
<name>A0A0W8FCI3_9ZZZZ</name>
<sequence length="75" mass="7998">MQNLNDEVEAALGKIREGLRVDGGDVELVDISDGIVTVRLQGHCAGCPFSQMTLKNFIEKELVKSVAGIKGVVSV</sequence>
<dbReference type="EMBL" id="LNQE01001375">
    <property type="protein sequence ID" value="KUG18554.1"/>
    <property type="molecule type" value="Genomic_DNA"/>
</dbReference>
<reference evidence="3" key="1">
    <citation type="journal article" date="2015" name="Proc. Natl. Acad. Sci. U.S.A.">
        <title>Networks of energetic and metabolic interactions define dynamics in microbial communities.</title>
        <authorList>
            <person name="Embree M."/>
            <person name="Liu J.K."/>
            <person name="Al-Bassam M.M."/>
            <person name="Zengler K."/>
        </authorList>
    </citation>
    <scope>NUCLEOTIDE SEQUENCE</scope>
</reference>